<feature type="coiled-coil region" evidence="6">
    <location>
        <begin position="1370"/>
        <end position="1404"/>
    </location>
</feature>
<feature type="region of interest" description="Disordered" evidence="7">
    <location>
        <begin position="156"/>
        <end position="181"/>
    </location>
</feature>
<dbReference type="GO" id="GO:0005929">
    <property type="term" value="C:cilium"/>
    <property type="evidence" value="ECO:0007669"/>
    <property type="project" value="TreeGrafter"/>
</dbReference>
<feature type="compositionally biased region" description="Acidic residues" evidence="7">
    <location>
        <begin position="447"/>
        <end position="464"/>
    </location>
</feature>
<keyword evidence="4" id="KW-0446">Lipid-binding</keyword>
<dbReference type="GO" id="GO:0001947">
    <property type="term" value="P:heart looping"/>
    <property type="evidence" value="ECO:0007669"/>
    <property type="project" value="TreeGrafter"/>
</dbReference>
<dbReference type="GO" id="GO:0060287">
    <property type="term" value="P:epithelial cilium movement involved in determination of left/right asymmetry"/>
    <property type="evidence" value="ECO:0007669"/>
    <property type="project" value="TreeGrafter"/>
</dbReference>
<dbReference type="InterPro" id="IPR031468">
    <property type="entry name" value="SMP_LBD"/>
</dbReference>
<protein>
    <recommendedName>
        <fullName evidence="9">SMP-LTD domain-containing protein</fullName>
    </recommendedName>
</protein>
<feature type="region of interest" description="Disordered" evidence="7">
    <location>
        <begin position="607"/>
        <end position="684"/>
    </location>
</feature>
<dbReference type="PANTHER" id="PTHR16275:SF8">
    <property type="entry name" value="COILED-COIL DOMAIN-CONTAINING PROTEIN 40"/>
    <property type="match status" value="1"/>
</dbReference>
<feature type="compositionally biased region" description="Basic and acidic residues" evidence="7">
    <location>
        <begin position="239"/>
        <end position="252"/>
    </location>
</feature>
<organism evidence="10 11">
    <name type="scientific">Pleuronectes platessa</name>
    <name type="common">European plaice</name>
    <dbReference type="NCBI Taxonomy" id="8262"/>
    <lineage>
        <taxon>Eukaryota</taxon>
        <taxon>Metazoa</taxon>
        <taxon>Chordata</taxon>
        <taxon>Craniata</taxon>
        <taxon>Vertebrata</taxon>
        <taxon>Euteleostomi</taxon>
        <taxon>Actinopterygii</taxon>
        <taxon>Neopterygii</taxon>
        <taxon>Teleostei</taxon>
        <taxon>Neoteleostei</taxon>
        <taxon>Acanthomorphata</taxon>
        <taxon>Carangaria</taxon>
        <taxon>Pleuronectiformes</taxon>
        <taxon>Pleuronectoidei</taxon>
        <taxon>Pleuronectidae</taxon>
        <taxon>Pleuronectes</taxon>
    </lineage>
</organism>
<name>A0A9N7UE19_PLEPL</name>
<keyword evidence="2" id="KW-0813">Transport</keyword>
<feature type="compositionally biased region" description="Low complexity" evidence="7">
    <location>
        <begin position="229"/>
        <end position="238"/>
    </location>
</feature>
<reference evidence="10" key="1">
    <citation type="submission" date="2020-03" db="EMBL/GenBank/DDBJ databases">
        <authorList>
            <person name="Weist P."/>
        </authorList>
    </citation>
    <scope>NUCLEOTIDE SEQUENCE</scope>
</reference>
<evidence type="ECO:0000313" key="10">
    <source>
        <dbReference type="EMBL" id="CAB1428338.1"/>
    </source>
</evidence>
<dbReference type="GO" id="GO:0005576">
    <property type="term" value="C:extracellular region"/>
    <property type="evidence" value="ECO:0007669"/>
    <property type="project" value="GOC"/>
</dbReference>
<evidence type="ECO:0000256" key="1">
    <source>
        <dbReference type="ARBA" id="ARBA00004370"/>
    </source>
</evidence>
<comment type="subcellular location">
    <subcellularLocation>
        <location evidence="1">Membrane</location>
    </subcellularLocation>
</comment>
<dbReference type="PANTHER" id="PTHR16275">
    <property type="entry name" value="COILED-COIL DOMAIN-CONTAINING PROTEIN 40"/>
    <property type="match status" value="1"/>
</dbReference>
<evidence type="ECO:0000313" key="11">
    <source>
        <dbReference type="Proteomes" id="UP001153269"/>
    </source>
</evidence>
<feature type="region of interest" description="Disordered" evidence="7">
    <location>
        <begin position="216"/>
        <end position="261"/>
    </location>
</feature>
<accession>A0A9N7UE19</accession>
<evidence type="ECO:0000256" key="7">
    <source>
        <dbReference type="SAM" id="MobiDB-lite"/>
    </source>
</evidence>
<feature type="compositionally biased region" description="Polar residues" evidence="7">
    <location>
        <begin position="284"/>
        <end position="301"/>
    </location>
</feature>
<dbReference type="PROSITE" id="PS51847">
    <property type="entry name" value="SMP"/>
    <property type="match status" value="1"/>
</dbReference>
<feature type="compositionally biased region" description="Acidic residues" evidence="7">
    <location>
        <begin position="632"/>
        <end position="643"/>
    </location>
</feature>
<sequence>MLLGVGLGFLLAIGVVWLTGPRPSGGFRNSRQHGKLSNLIRLEIKEPEIYKGWMNEISNYDPETYHATLTHSVFVRLEGSIIRLSKPNHNIPRRAAHNEPKPDVNYISQKIYDVTNSKVYLMPLSLARKRVWNKKYPICIQLGKQDDFMSKAEGWDADEGTSIRDRGEGSGGPQERGSASSSSRKLTLYLFARTGREKEEWFQRFLSASKLKADVKKSPSVAGTKSGQSSHSRSSSRSSLDELHISQLRPKDSSVPTTAAGSAKTKSLLDYSVYMASLLPEQGTVSPTTASTAVLSPQSSPGADKKLQNSTSAQVQPRGEEEEAVAWVNAALGRVFWDFLNEPYWAELVSKKIQMKLSKIRLPYFMNELTLTELDMGSATPKILWASKPSIDYRGLWFDLEISYSGSFLMTLETKMNLIRLGKEGESHRLGEEGNDGCRPRTYCLADSDEESSSAGSSDEEDSSELSNDSAGAEGLVGGHKPSKIMRFVDKITKSKYFQKATETEFIKKKMEEVSNTPLLLTVEVQELQGMLAVNIPPPPTDRIWYGFRKPPHLELKARPKLGEREVTLPHVTDWIEKKLNQEFQKVFVMPNMDDVWLTIMHTAMDPRTASGPSVVSTGHTQSAMERRYSQVDEDPEPQEGEASEDRAATDPPECDSQDQIGPEPEDSAPEPDPSLSVQDNSAQMPVNINLSNLNTSEDMEDEEPLLEEEEEEEFLVLDPEHPLVRRQQAALNKQLREELERIEIQIKEKLGVEKAEASLIQEKGLKIFRIQEQLARLHTRLEEHHQNREKVENEYRQAQNQLEAGNRHFSNISSQHSRAKADVSQLQAEVDNLSLHLVFAQRACEDLHSEVKANRTTRRKAGAEKNQAEEQKLKQDLYVERLTKELERLTQQVAMYESKASAQAEETQAARQVLSEVEMEMESLVMMRKQLLQLWNSSVLSLRRRDEDLSKMQEDVRTKEHQVILMDREIEGFKKSTSEEQEKNEALTLQLNWSQMDGATSRNLISQKQAQHEALQAEYSICNRILNDSENTLDRLTKETSNHQAELNSQRRQLEKENASRLELEDKIMTHMQQKLTHNKAAKYSQRLTSKKAELKKEKISQLWQLENEVVTVGLESIEVTQHLESFSLAQEALDEEITKYNKFLTSNQDKISSFHTLIEQKETTIANYNRKISKITASTGNEDLSPLQIKVDALKAAIEELAANIKNDQQLWMKRQTTLVGLTREIEANSKNMHKLQIEHTVMQQKKIHFKNQIEAEHQEHRDLEKNTRMLRGDLLKLNYMLSKNGQLNQALEKENVLMESDFLHRLKEAERDSVEIQMMYEKTHDEKERLLNSLVEAEWQIMLWEKKIQLAKETRSALDSESVQGEIQMMKSEIHRMEVRLNQLKRQQEQLLRESEETVVRRETIANRRKAMVHSSQKQSTKGDLSRQAQGLRRKIKDLHKLVTEFEQVIKDQQETQRNLADRLTQQKQQLIELCRHSCTLDPEFVFHEDTKVRNLDHLVTLQRRAKKLQGVCEGRYKALSTRESVIAALQTQTEHVHATSAILHRVCEEFPQHQGPLRRLTLALAGRAQALDQEES</sequence>
<feature type="coiled-coil region" evidence="6">
    <location>
        <begin position="1160"/>
        <end position="1241"/>
    </location>
</feature>
<dbReference type="GO" id="GO:0006869">
    <property type="term" value="P:lipid transport"/>
    <property type="evidence" value="ECO:0007669"/>
    <property type="project" value="UniProtKB-KW"/>
</dbReference>
<feature type="coiled-coil region" evidence="6">
    <location>
        <begin position="880"/>
        <end position="907"/>
    </location>
</feature>
<feature type="coiled-coil region" evidence="6">
    <location>
        <begin position="1027"/>
        <end position="1068"/>
    </location>
</feature>
<dbReference type="Pfam" id="PF08647">
    <property type="entry name" value="BRE1"/>
    <property type="match status" value="1"/>
</dbReference>
<feature type="compositionally biased region" description="Polar residues" evidence="7">
    <location>
        <begin position="1417"/>
        <end position="1432"/>
    </location>
</feature>
<keyword evidence="3" id="KW-0445">Lipid transport</keyword>
<evidence type="ECO:0000259" key="9">
    <source>
        <dbReference type="PROSITE" id="PS51847"/>
    </source>
</evidence>
<proteinExistence type="predicted"/>
<feature type="domain" description="SMP-LTD" evidence="9">
    <location>
        <begin position="321"/>
        <end position="599"/>
    </location>
</feature>
<feature type="region of interest" description="Disordered" evidence="7">
    <location>
        <begin position="428"/>
        <end position="479"/>
    </location>
</feature>
<feature type="coiled-coil region" evidence="6">
    <location>
        <begin position="726"/>
        <end position="844"/>
    </location>
</feature>
<keyword evidence="11" id="KW-1185">Reference proteome</keyword>
<keyword evidence="6" id="KW-0175">Coiled coil</keyword>
<dbReference type="Proteomes" id="UP001153269">
    <property type="component" value="Unassembled WGS sequence"/>
</dbReference>
<feature type="signal peptide" evidence="8">
    <location>
        <begin position="1"/>
        <end position="26"/>
    </location>
</feature>
<feature type="region of interest" description="Disordered" evidence="7">
    <location>
        <begin position="284"/>
        <end position="318"/>
    </location>
</feature>
<gene>
    <name evidence="10" type="ORF">PLEPLA_LOCUS16304</name>
</gene>
<dbReference type="GO" id="GO:0035082">
    <property type="term" value="P:axoneme assembly"/>
    <property type="evidence" value="ECO:0007669"/>
    <property type="project" value="InterPro"/>
</dbReference>
<dbReference type="InterPro" id="IPR037386">
    <property type="entry name" value="CCDC40"/>
</dbReference>
<evidence type="ECO:0000256" key="8">
    <source>
        <dbReference type="SAM" id="SignalP"/>
    </source>
</evidence>
<feature type="region of interest" description="Disordered" evidence="7">
    <location>
        <begin position="1412"/>
        <end position="1433"/>
    </location>
</feature>
<dbReference type="EMBL" id="CADEAL010001044">
    <property type="protein sequence ID" value="CAB1428338.1"/>
    <property type="molecule type" value="Genomic_DNA"/>
</dbReference>
<comment type="caution">
    <text evidence="10">The sequence shown here is derived from an EMBL/GenBank/DDBJ whole genome shotgun (WGS) entry which is preliminary data.</text>
</comment>
<evidence type="ECO:0000256" key="4">
    <source>
        <dbReference type="ARBA" id="ARBA00023121"/>
    </source>
</evidence>
<keyword evidence="5" id="KW-0472">Membrane</keyword>
<evidence type="ECO:0000256" key="6">
    <source>
        <dbReference type="SAM" id="Coils"/>
    </source>
</evidence>
<evidence type="ECO:0000256" key="3">
    <source>
        <dbReference type="ARBA" id="ARBA00023055"/>
    </source>
</evidence>
<evidence type="ECO:0000256" key="5">
    <source>
        <dbReference type="ARBA" id="ARBA00023136"/>
    </source>
</evidence>
<feature type="chain" id="PRO_5040373152" description="SMP-LTD domain-containing protein" evidence="8">
    <location>
        <begin position="27"/>
        <end position="1580"/>
    </location>
</feature>
<dbReference type="GO" id="GO:0008289">
    <property type="term" value="F:lipid binding"/>
    <property type="evidence" value="ECO:0007669"/>
    <property type="project" value="UniProtKB-KW"/>
</dbReference>
<dbReference type="GO" id="GO:0005789">
    <property type="term" value="C:endoplasmic reticulum membrane"/>
    <property type="evidence" value="ECO:0007669"/>
    <property type="project" value="UniProtKB-ARBA"/>
</dbReference>
<dbReference type="CDD" id="cd21675">
    <property type="entry name" value="SMP_TEX2"/>
    <property type="match status" value="1"/>
</dbReference>
<keyword evidence="8" id="KW-0732">Signal</keyword>
<feature type="compositionally biased region" description="Basic and acidic residues" evidence="7">
    <location>
        <begin position="428"/>
        <end position="439"/>
    </location>
</feature>
<evidence type="ECO:0000256" key="2">
    <source>
        <dbReference type="ARBA" id="ARBA00022448"/>
    </source>
</evidence>
<feature type="compositionally biased region" description="Polar residues" evidence="7">
    <location>
        <begin position="611"/>
        <end position="624"/>
    </location>
</feature>